<proteinExistence type="predicted"/>
<gene>
    <name evidence="1" type="ORF">BOCO_0805</name>
</gene>
<reference evidence="1 2" key="1">
    <citation type="journal article" date="2017" name="BMC Genomics">
        <title>Comparative genomic and phylogenomic analyses of the Bifidobacteriaceae family.</title>
        <authorList>
            <person name="Lugli G.A."/>
            <person name="Milani C."/>
            <person name="Turroni F."/>
            <person name="Duranti S."/>
            <person name="Mancabelli L."/>
            <person name="Mangifesta M."/>
            <person name="Ferrario C."/>
            <person name="Modesto M."/>
            <person name="Mattarelli P."/>
            <person name="Jiri K."/>
            <person name="van Sinderen D."/>
            <person name="Ventura M."/>
        </authorList>
    </citation>
    <scope>NUCLEOTIDE SEQUENCE [LARGE SCALE GENOMIC DNA]</scope>
    <source>
        <strain evidence="1 2">DSM 22924</strain>
    </source>
</reference>
<evidence type="ECO:0000313" key="2">
    <source>
        <dbReference type="Proteomes" id="UP000216004"/>
    </source>
</evidence>
<name>A0A261ETU8_9BIFI</name>
<organism evidence="1 2">
    <name type="scientific">Bombiscardovia coagulans</name>
    <dbReference type="NCBI Taxonomy" id="686666"/>
    <lineage>
        <taxon>Bacteria</taxon>
        <taxon>Bacillati</taxon>
        <taxon>Actinomycetota</taxon>
        <taxon>Actinomycetes</taxon>
        <taxon>Bifidobacteriales</taxon>
        <taxon>Bifidobacteriaceae</taxon>
        <taxon>Bombiscardovia</taxon>
    </lineage>
</organism>
<evidence type="ECO:0000313" key="1">
    <source>
        <dbReference type="EMBL" id="OZG50288.1"/>
    </source>
</evidence>
<accession>A0A261ETU8</accession>
<keyword evidence="2" id="KW-1185">Reference proteome</keyword>
<dbReference type="EMBL" id="MWWS01000004">
    <property type="protein sequence ID" value="OZG50288.1"/>
    <property type="molecule type" value="Genomic_DNA"/>
</dbReference>
<protein>
    <submittedName>
        <fullName evidence="1">Uncharacterized protein</fullName>
    </submittedName>
</protein>
<dbReference type="Proteomes" id="UP000216004">
    <property type="component" value="Unassembled WGS sequence"/>
</dbReference>
<dbReference type="AlphaFoldDB" id="A0A261ETU8"/>
<comment type="caution">
    <text evidence="1">The sequence shown here is derived from an EMBL/GenBank/DDBJ whole genome shotgun (WGS) entry which is preliminary data.</text>
</comment>
<sequence>MLLLSAIAVSLGGCSPLISIQETDPPQEHVELSLCDQAWTKAHRAEQFMADPLFSRAAGSRTIEPLAASHAWSEVAVNCPTRLEEAVTRSALALTQANTRQAVTQPYEMTADVLPSLASTASVMSVDELVTAAKAEDEAGFATTVLAGRNSSASNFLLQTADHHHTAAQTFALTLSGSNDPRQGVYSVEELLRAPQVTVDPSTQLQAPTPAIVEINCARSLLKVTNDFSISHAAAHQSGEGRLKAGLTALTQLAIAHVYTAFLLGYPTFDQALFQSLNQ</sequence>